<proteinExistence type="predicted"/>
<dbReference type="Proteomes" id="UP000558015">
    <property type="component" value="Unassembled WGS sequence"/>
</dbReference>
<evidence type="ECO:0000313" key="1">
    <source>
        <dbReference type="EMBL" id="MBA2858331.1"/>
    </source>
</evidence>
<dbReference type="EMBL" id="JACDUN010000001">
    <property type="protein sequence ID" value="MBA2858331.1"/>
    <property type="molecule type" value="Genomic_DNA"/>
</dbReference>
<name>A0A7J9P545_METMI</name>
<accession>A0A7J9P545</accession>
<organism evidence="1 2">
    <name type="scientific">Methanococcus maripaludis</name>
    <name type="common">Methanococcus deltae</name>
    <dbReference type="NCBI Taxonomy" id="39152"/>
    <lineage>
        <taxon>Archaea</taxon>
        <taxon>Methanobacteriati</taxon>
        <taxon>Methanobacteriota</taxon>
        <taxon>Methanomada group</taxon>
        <taxon>Methanococci</taxon>
        <taxon>Methanococcales</taxon>
        <taxon>Methanococcaceae</taxon>
        <taxon>Methanococcus</taxon>
    </lineage>
</organism>
<dbReference type="AlphaFoldDB" id="A0A7J9P545"/>
<evidence type="ECO:0008006" key="3">
    <source>
        <dbReference type="Google" id="ProtNLM"/>
    </source>
</evidence>
<evidence type="ECO:0000313" key="2">
    <source>
        <dbReference type="Proteomes" id="UP000558015"/>
    </source>
</evidence>
<reference evidence="1 2" key="1">
    <citation type="submission" date="2020-07" db="EMBL/GenBank/DDBJ databases">
        <title>Genomic Encyclopedia of Type Strains, Phase IV (KMG-V): Genome sequencing to study the core and pangenomes of soil and plant-associated prokaryotes.</title>
        <authorList>
            <person name="Whitman W."/>
        </authorList>
    </citation>
    <scope>NUCLEOTIDE SEQUENCE [LARGE SCALE GENOMIC DNA]</scope>
    <source>
        <strain evidence="1 2">C12</strain>
    </source>
</reference>
<dbReference type="Pfam" id="PF11185">
    <property type="entry name" value="DUF2971"/>
    <property type="match status" value="1"/>
</dbReference>
<comment type="caution">
    <text evidence="1">The sequence shown here is derived from an EMBL/GenBank/DDBJ whole genome shotgun (WGS) entry which is preliminary data.</text>
</comment>
<sequence length="279" mass="32858">MENLTQEWKSELINKLFPIKANDIDIEGAMQIKYENMPEKLYRYRPIKNKFLKELKNGNIWISSADNLNDPFECMYKIGSSAFLEIYAKAHGIAPSPEIKIETENICRSLLENDKSIESLKKSTYICCFSEFNDSKLMWSHYADGHKGFCIEYDFKNEQTEEELIYSLFPIIYREELFDLVPHLLRNDNPNPLIEIYLAMFKEISWSYEHEWRIIFPEHFEYGSGPKKGPVITAIYMGSNITESNKKKLIKIAKEKDIHIYQMEIDEYSLKAKLIEKGE</sequence>
<dbReference type="RefSeq" id="WP_181493322.1">
    <property type="nucleotide sequence ID" value="NZ_JACDUN010000001.1"/>
</dbReference>
<dbReference type="InterPro" id="IPR021352">
    <property type="entry name" value="DUF2971"/>
</dbReference>
<protein>
    <recommendedName>
        <fullName evidence="3">DUF2971 family protein</fullName>
    </recommendedName>
</protein>
<gene>
    <name evidence="1" type="ORF">HNP93_001032</name>
</gene>